<reference evidence="1 2" key="1">
    <citation type="submission" date="2023-07" db="EMBL/GenBank/DDBJ databases">
        <title>Genomic Encyclopedia of Type Strains, Phase IV (KMG-IV): sequencing the most valuable type-strain genomes for metagenomic binning, comparative biology and taxonomic classification.</title>
        <authorList>
            <person name="Goeker M."/>
        </authorList>
    </citation>
    <scope>NUCLEOTIDE SEQUENCE [LARGE SCALE GENOMIC DNA]</scope>
    <source>
        <strain evidence="1 2">DSM 4006</strain>
    </source>
</reference>
<keyword evidence="2" id="KW-1185">Reference proteome</keyword>
<dbReference type="Gene3D" id="3.40.30.10">
    <property type="entry name" value="Glutaredoxin"/>
    <property type="match status" value="1"/>
</dbReference>
<protein>
    <recommendedName>
        <fullName evidence="3">Thioredoxin</fullName>
    </recommendedName>
</protein>
<evidence type="ECO:0000313" key="2">
    <source>
        <dbReference type="Proteomes" id="UP001232973"/>
    </source>
</evidence>
<sequence length="191" mass="21466">MAENVQEAFAAAMTPQAFIEQMTKNQDVFAAWGNRFAWQNADDEAFFQGLRGKTDVRCLIIAADWCGDVVRNVPVVLKVMGAAAIETRMLIMEQHLDVMDRFLTMGGRSIPVVLFIDPQGDVLAKWGPRPEYIQQPMVKFKQENPDRSAPTYEENLKAARAEIMKRYGEDTGYQGLIVKELRELLAGAASH</sequence>
<organism evidence="1 2">
    <name type="scientific">Alicyclobacillus cycloheptanicus</name>
    <dbReference type="NCBI Taxonomy" id="1457"/>
    <lineage>
        <taxon>Bacteria</taxon>
        <taxon>Bacillati</taxon>
        <taxon>Bacillota</taxon>
        <taxon>Bacilli</taxon>
        <taxon>Bacillales</taxon>
        <taxon>Alicyclobacillaceae</taxon>
        <taxon>Alicyclobacillus</taxon>
    </lineage>
</organism>
<dbReference type="SUPFAM" id="SSF52833">
    <property type="entry name" value="Thioredoxin-like"/>
    <property type="match status" value="1"/>
</dbReference>
<dbReference type="RefSeq" id="WP_274457334.1">
    <property type="nucleotide sequence ID" value="NZ_CP067097.1"/>
</dbReference>
<dbReference type="InterPro" id="IPR036249">
    <property type="entry name" value="Thioredoxin-like_sf"/>
</dbReference>
<gene>
    <name evidence="1" type="ORF">J2S03_002074</name>
</gene>
<comment type="caution">
    <text evidence="1">The sequence shown here is derived from an EMBL/GenBank/DDBJ whole genome shotgun (WGS) entry which is preliminary data.</text>
</comment>
<evidence type="ECO:0000313" key="1">
    <source>
        <dbReference type="EMBL" id="MDQ0190211.1"/>
    </source>
</evidence>
<name>A0ABT9XIS0_9BACL</name>
<accession>A0ABT9XIS0</accession>
<proteinExistence type="predicted"/>
<dbReference type="EMBL" id="JAUSTP010000015">
    <property type="protein sequence ID" value="MDQ0190211.1"/>
    <property type="molecule type" value="Genomic_DNA"/>
</dbReference>
<dbReference type="Pfam" id="PF14595">
    <property type="entry name" value="Thioredoxin_9"/>
    <property type="match status" value="1"/>
</dbReference>
<dbReference type="Proteomes" id="UP001232973">
    <property type="component" value="Unassembled WGS sequence"/>
</dbReference>
<evidence type="ECO:0008006" key="3">
    <source>
        <dbReference type="Google" id="ProtNLM"/>
    </source>
</evidence>